<dbReference type="PRINTS" id="PR00182">
    <property type="entry name" value="ECOLNEIPORIN"/>
</dbReference>
<keyword evidence="3" id="KW-0813">Transport</keyword>
<accession>A0ABW2IF39</accession>
<feature type="domain" description="Porin" evidence="11">
    <location>
        <begin position="57"/>
        <end position="368"/>
    </location>
</feature>
<dbReference type="InterPro" id="IPR033900">
    <property type="entry name" value="Gram_neg_porin_domain"/>
</dbReference>
<dbReference type="Pfam" id="PF13609">
    <property type="entry name" value="Porin_4"/>
    <property type="match status" value="1"/>
</dbReference>
<comment type="subunit">
    <text evidence="2">Homotrimer.</text>
</comment>
<evidence type="ECO:0000256" key="7">
    <source>
        <dbReference type="ARBA" id="ARBA00023065"/>
    </source>
</evidence>
<comment type="subcellular location">
    <subcellularLocation>
        <location evidence="1">Cell outer membrane</location>
        <topology evidence="1">Multi-pass membrane protein</topology>
    </subcellularLocation>
</comment>
<keyword evidence="13" id="KW-1185">Reference proteome</keyword>
<evidence type="ECO:0000256" key="5">
    <source>
        <dbReference type="ARBA" id="ARBA00022692"/>
    </source>
</evidence>
<sequence>MNALYFALALSSTLPDTAIAQAQAQPSMTIYGTFKDANDESNNEQIAKKPFAGTNYQSTINIYGTIDAGIRNVTNTNKNGGDTLKMGSNGEYYNNRIGIKGTEDLGGGLNAHFHLETGFNTGTGALDNNAGRFFNRISSVGVAGSFGSIDFGRMPSVSCKTIFAYDPFQYRYVQIVPLAGASAGNADGNAPGFPWGTIGGTRFSNDVQYIGKFDNVTILAEFSTGEVSGSNSNGSAQAVGFTYRPGPFVIGAAYTRQKPNVSITGTPEYQQQNQITFGGAYQADGLRIAGGHINTEADTAIQGINNQAKNSWIGASYDFTPAISVTTGYYRTTLATGNVEKASRNLLIVGATYALSTRTNLYLGLDRASLGGFVSLTAGAKTRQTGTSLGINHMF</sequence>
<keyword evidence="9" id="KW-0472">Membrane</keyword>
<evidence type="ECO:0000256" key="10">
    <source>
        <dbReference type="ARBA" id="ARBA00023237"/>
    </source>
</evidence>
<dbReference type="CDD" id="cd00342">
    <property type="entry name" value="gram_neg_porins"/>
    <property type="match status" value="1"/>
</dbReference>
<keyword evidence="10" id="KW-0998">Cell outer membrane</keyword>
<dbReference type="EMBL" id="JBHTBU010000003">
    <property type="protein sequence ID" value="MFC7289731.1"/>
    <property type="molecule type" value="Genomic_DNA"/>
</dbReference>
<dbReference type="PANTHER" id="PTHR34501:SF9">
    <property type="entry name" value="MAJOR OUTER MEMBRANE PROTEIN P.IA"/>
    <property type="match status" value="1"/>
</dbReference>
<evidence type="ECO:0000256" key="2">
    <source>
        <dbReference type="ARBA" id="ARBA00011233"/>
    </source>
</evidence>
<evidence type="ECO:0000259" key="11">
    <source>
        <dbReference type="Pfam" id="PF13609"/>
    </source>
</evidence>
<evidence type="ECO:0000256" key="6">
    <source>
        <dbReference type="ARBA" id="ARBA00022729"/>
    </source>
</evidence>
<evidence type="ECO:0000313" key="12">
    <source>
        <dbReference type="EMBL" id="MFC7289731.1"/>
    </source>
</evidence>
<dbReference type="RefSeq" id="WP_382273023.1">
    <property type="nucleotide sequence ID" value="NZ_JBHTBU010000003.1"/>
</dbReference>
<comment type="caution">
    <text evidence="12">The sequence shown here is derived from an EMBL/GenBank/DDBJ whole genome shotgun (WGS) entry which is preliminary data.</text>
</comment>
<evidence type="ECO:0000256" key="9">
    <source>
        <dbReference type="ARBA" id="ARBA00023136"/>
    </source>
</evidence>
<keyword evidence="5" id="KW-0812">Transmembrane</keyword>
<dbReference type="Proteomes" id="UP001596542">
    <property type="component" value="Unassembled WGS sequence"/>
</dbReference>
<gene>
    <name evidence="12" type="ORF">ACFQPC_16910</name>
</gene>
<dbReference type="InterPro" id="IPR023614">
    <property type="entry name" value="Porin_dom_sf"/>
</dbReference>
<evidence type="ECO:0000313" key="13">
    <source>
        <dbReference type="Proteomes" id="UP001596542"/>
    </source>
</evidence>
<reference evidence="13" key="1">
    <citation type="journal article" date="2019" name="Int. J. Syst. Evol. Microbiol.">
        <title>The Global Catalogue of Microorganisms (GCM) 10K type strain sequencing project: providing services to taxonomists for standard genome sequencing and annotation.</title>
        <authorList>
            <consortium name="The Broad Institute Genomics Platform"/>
            <consortium name="The Broad Institute Genome Sequencing Center for Infectious Disease"/>
            <person name="Wu L."/>
            <person name="Ma J."/>
        </authorList>
    </citation>
    <scope>NUCLEOTIDE SEQUENCE [LARGE SCALE GENOMIC DNA]</scope>
    <source>
        <strain evidence="13">KACC 12508</strain>
    </source>
</reference>
<dbReference type="InterPro" id="IPR001702">
    <property type="entry name" value="Porin_Gram-ve"/>
</dbReference>
<evidence type="ECO:0000256" key="1">
    <source>
        <dbReference type="ARBA" id="ARBA00004571"/>
    </source>
</evidence>
<keyword evidence="4" id="KW-1134">Transmembrane beta strand</keyword>
<evidence type="ECO:0000256" key="4">
    <source>
        <dbReference type="ARBA" id="ARBA00022452"/>
    </source>
</evidence>
<keyword evidence="6" id="KW-0732">Signal</keyword>
<name>A0ABW2IF39_9BURK</name>
<dbReference type="SUPFAM" id="SSF56935">
    <property type="entry name" value="Porins"/>
    <property type="match status" value="1"/>
</dbReference>
<keyword evidence="8" id="KW-0626">Porin</keyword>
<organism evidence="12 13">
    <name type="scientific">Herminiimonas glaciei</name>
    <dbReference type="NCBI Taxonomy" id="523788"/>
    <lineage>
        <taxon>Bacteria</taxon>
        <taxon>Pseudomonadati</taxon>
        <taxon>Pseudomonadota</taxon>
        <taxon>Betaproteobacteria</taxon>
        <taxon>Burkholderiales</taxon>
        <taxon>Oxalobacteraceae</taxon>
        <taxon>Herminiimonas</taxon>
    </lineage>
</organism>
<dbReference type="Gene3D" id="2.40.160.10">
    <property type="entry name" value="Porin"/>
    <property type="match status" value="1"/>
</dbReference>
<evidence type="ECO:0000256" key="8">
    <source>
        <dbReference type="ARBA" id="ARBA00023114"/>
    </source>
</evidence>
<keyword evidence="7" id="KW-0406">Ion transport</keyword>
<evidence type="ECO:0000256" key="3">
    <source>
        <dbReference type="ARBA" id="ARBA00022448"/>
    </source>
</evidence>
<protein>
    <submittedName>
        <fullName evidence="12">Porin</fullName>
    </submittedName>
</protein>
<proteinExistence type="predicted"/>
<dbReference type="PANTHER" id="PTHR34501">
    <property type="entry name" value="PROTEIN YDDL-RELATED"/>
    <property type="match status" value="1"/>
</dbReference>
<dbReference type="InterPro" id="IPR050298">
    <property type="entry name" value="Gram-neg_bact_OMP"/>
</dbReference>